<organism evidence="2">
    <name type="scientific">marine sediment metagenome</name>
    <dbReference type="NCBI Taxonomy" id="412755"/>
    <lineage>
        <taxon>unclassified sequences</taxon>
        <taxon>metagenomes</taxon>
        <taxon>ecological metagenomes</taxon>
    </lineage>
</organism>
<sequence>MIRTQIYLTKEEKAALSNLAAASGKNQSELIREAVDNLITNSSKGRRLAVLDRVAGIWKDRNDLPEFTQLRKEWDRDPLS</sequence>
<proteinExistence type="predicted"/>
<evidence type="ECO:0000259" key="1">
    <source>
        <dbReference type="Pfam" id="PF01402"/>
    </source>
</evidence>
<dbReference type="InterPro" id="IPR002145">
    <property type="entry name" value="CopG"/>
</dbReference>
<dbReference type="AlphaFoldDB" id="A0A0F9CT31"/>
<accession>A0A0F9CT31</accession>
<gene>
    <name evidence="2" type="ORF">LCGC14_2572280</name>
</gene>
<name>A0A0F9CT31_9ZZZZ</name>
<dbReference type="Pfam" id="PF01402">
    <property type="entry name" value="RHH_1"/>
    <property type="match status" value="1"/>
</dbReference>
<evidence type="ECO:0000313" key="2">
    <source>
        <dbReference type="EMBL" id="KKL08796.1"/>
    </source>
</evidence>
<reference evidence="2" key="1">
    <citation type="journal article" date="2015" name="Nature">
        <title>Complex archaea that bridge the gap between prokaryotes and eukaryotes.</title>
        <authorList>
            <person name="Spang A."/>
            <person name="Saw J.H."/>
            <person name="Jorgensen S.L."/>
            <person name="Zaremba-Niedzwiedzka K."/>
            <person name="Martijn J."/>
            <person name="Lind A.E."/>
            <person name="van Eijk R."/>
            <person name="Schleper C."/>
            <person name="Guy L."/>
            <person name="Ettema T.J."/>
        </authorList>
    </citation>
    <scope>NUCLEOTIDE SEQUENCE</scope>
</reference>
<dbReference type="EMBL" id="LAZR01042735">
    <property type="protein sequence ID" value="KKL08796.1"/>
    <property type="molecule type" value="Genomic_DNA"/>
</dbReference>
<feature type="domain" description="Ribbon-helix-helix protein CopG" evidence="1">
    <location>
        <begin position="3"/>
        <end position="40"/>
    </location>
</feature>
<protein>
    <recommendedName>
        <fullName evidence="1">Ribbon-helix-helix protein CopG domain-containing protein</fullName>
    </recommendedName>
</protein>
<dbReference type="GO" id="GO:0006355">
    <property type="term" value="P:regulation of DNA-templated transcription"/>
    <property type="evidence" value="ECO:0007669"/>
    <property type="project" value="InterPro"/>
</dbReference>
<comment type="caution">
    <text evidence="2">The sequence shown here is derived from an EMBL/GenBank/DDBJ whole genome shotgun (WGS) entry which is preliminary data.</text>
</comment>